<keyword evidence="1" id="KW-0812">Transmembrane</keyword>
<feature type="transmembrane region" description="Helical" evidence="1">
    <location>
        <begin position="104"/>
        <end position="125"/>
    </location>
</feature>
<keyword evidence="1" id="KW-0472">Membrane</keyword>
<reference evidence="2 3" key="1">
    <citation type="submission" date="2019-03" db="EMBL/GenBank/DDBJ databases">
        <title>Single cell metagenomics reveals metabolic interactions within the superorganism composed of flagellate Streblomastix strix and complex community of Bacteroidetes bacteria on its surface.</title>
        <authorList>
            <person name="Treitli S.C."/>
            <person name="Kolisko M."/>
            <person name="Husnik F."/>
            <person name="Keeling P."/>
            <person name="Hampl V."/>
        </authorList>
    </citation>
    <scope>NUCLEOTIDE SEQUENCE [LARGE SCALE GENOMIC DNA]</scope>
    <source>
        <strain evidence="2">ST1C</strain>
    </source>
</reference>
<organism evidence="2 3">
    <name type="scientific">Streblomastix strix</name>
    <dbReference type="NCBI Taxonomy" id="222440"/>
    <lineage>
        <taxon>Eukaryota</taxon>
        <taxon>Metamonada</taxon>
        <taxon>Preaxostyla</taxon>
        <taxon>Oxymonadida</taxon>
        <taxon>Streblomastigidae</taxon>
        <taxon>Streblomastix</taxon>
    </lineage>
</organism>
<accession>A0A5J4VF97</accession>
<dbReference type="Proteomes" id="UP000324800">
    <property type="component" value="Unassembled WGS sequence"/>
</dbReference>
<keyword evidence="1" id="KW-1133">Transmembrane helix</keyword>
<protein>
    <submittedName>
        <fullName evidence="2">Uncharacterized protein</fullName>
    </submittedName>
</protein>
<dbReference type="AlphaFoldDB" id="A0A5J4VF97"/>
<evidence type="ECO:0000313" key="2">
    <source>
        <dbReference type="EMBL" id="KAA6381064.1"/>
    </source>
</evidence>
<evidence type="ECO:0000313" key="3">
    <source>
        <dbReference type="Proteomes" id="UP000324800"/>
    </source>
</evidence>
<dbReference type="EMBL" id="SNRW01007545">
    <property type="protein sequence ID" value="KAA6381064.1"/>
    <property type="molecule type" value="Genomic_DNA"/>
</dbReference>
<evidence type="ECO:0000256" key="1">
    <source>
        <dbReference type="SAM" id="Phobius"/>
    </source>
</evidence>
<gene>
    <name evidence="2" type="ORF">EZS28_023406</name>
</gene>
<sequence>MIQKFILIYASRIIKDLVFKLNHELSAKKETIIVMYAVLLMLTATPLVDDAMIQYCCTTREFKERYIKVARPLSGIPSFANSVVAESRIEYADTPKILNSYIRLMSLMLMSFAVVALASGSFISFDVVGSAKFSLNMRESIVDRYIL</sequence>
<name>A0A5J4VF97_9EUKA</name>
<proteinExistence type="predicted"/>
<comment type="caution">
    <text evidence="2">The sequence shown here is derived from an EMBL/GenBank/DDBJ whole genome shotgun (WGS) entry which is preliminary data.</text>
</comment>